<organism evidence="1 2">
    <name type="scientific">Caerostris extrusa</name>
    <name type="common">Bark spider</name>
    <name type="synonym">Caerostris bankana</name>
    <dbReference type="NCBI Taxonomy" id="172846"/>
    <lineage>
        <taxon>Eukaryota</taxon>
        <taxon>Metazoa</taxon>
        <taxon>Ecdysozoa</taxon>
        <taxon>Arthropoda</taxon>
        <taxon>Chelicerata</taxon>
        <taxon>Arachnida</taxon>
        <taxon>Araneae</taxon>
        <taxon>Araneomorphae</taxon>
        <taxon>Entelegynae</taxon>
        <taxon>Araneoidea</taxon>
        <taxon>Araneidae</taxon>
        <taxon>Caerostris</taxon>
    </lineage>
</organism>
<gene>
    <name evidence="1" type="ORF">CEXT_337661</name>
</gene>
<dbReference type="AlphaFoldDB" id="A0AAV4QJJ8"/>
<proteinExistence type="predicted"/>
<comment type="caution">
    <text evidence="1">The sequence shown here is derived from an EMBL/GenBank/DDBJ whole genome shotgun (WGS) entry which is preliminary data.</text>
</comment>
<reference evidence="1 2" key="1">
    <citation type="submission" date="2021-06" db="EMBL/GenBank/DDBJ databases">
        <title>Caerostris extrusa draft genome.</title>
        <authorList>
            <person name="Kono N."/>
            <person name="Arakawa K."/>
        </authorList>
    </citation>
    <scope>NUCLEOTIDE SEQUENCE [LARGE SCALE GENOMIC DNA]</scope>
</reference>
<evidence type="ECO:0000313" key="2">
    <source>
        <dbReference type="Proteomes" id="UP001054945"/>
    </source>
</evidence>
<protein>
    <submittedName>
        <fullName evidence="1">Uncharacterized protein</fullName>
    </submittedName>
</protein>
<evidence type="ECO:0000313" key="1">
    <source>
        <dbReference type="EMBL" id="GIY09029.1"/>
    </source>
</evidence>
<dbReference type="EMBL" id="BPLR01006326">
    <property type="protein sequence ID" value="GIY09029.1"/>
    <property type="molecule type" value="Genomic_DNA"/>
</dbReference>
<dbReference type="Proteomes" id="UP001054945">
    <property type="component" value="Unassembled WGS sequence"/>
</dbReference>
<name>A0AAV4QJJ8_CAEEX</name>
<keyword evidence="2" id="KW-1185">Reference proteome</keyword>
<sequence length="80" mass="9016">MKDGEWPRVRLGKSNQGKHFSAGFSNFSKQVRSELSHACADYGCLFADQGGIWSRGLPDTPGRFLLQDESRHHFGDTYLL</sequence>
<accession>A0AAV4QJJ8</accession>